<feature type="compositionally biased region" description="Basic residues" evidence="1">
    <location>
        <begin position="12"/>
        <end position="43"/>
    </location>
</feature>
<dbReference type="Proteomes" id="UP001632037">
    <property type="component" value="Unassembled WGS sequence"/>
</dbReference>
<accession>A0ABD3F898</accession>
<comment type="caution">
    <text evidence="2">The sequence shown here is derived from an EMBL/GenBank/DDBJ whole genome shotgun (WGS) entry which is preliminary data.</text>
</comment>
<reference evidence="2 3" key="1">
    <citation type="submission" date="2024-09" db="EMBL/GenBank/DDBJ databases">
        <title>Genome sequencing and assembly of Phytophthora oleae, isolate VK10A, causative agent of rot of olive drupes.</title>
        <authorList>
            <person name="Conti Taguali S."/>
            <person name="Riolo M."/>
            <person name="La Spada F."/>
            <person name="Cacciola S.O."/>
            <person name="Dionisio G."/>
        </authorList>
    </citation>
    <scope>NUCLEOTIDE SEQUENCE [LARGE SCALE GENOMIC DNA]</scope>
    <source>
        <strain evidence="2 3">VK10A</strain>
    </source>
</reference>
<evidence type="ECO:0000313" key="3">
    <source>
        <dbReference type="Proteomes" id="UP001632037"/>
    </source>
</evidence>
<protein>
    <submittedName>
        <fullName evidence="2">Uncharacterized protein</fullName>
    </submittedName>
</protein>
<feature type="region of interest" description="Disordered" evidence="1">
    <location>
        <begin position="1"/>
        <end position="69"/>
    </location>
</feature>
<dbReference type="EMBL" id="JBIMZQ010000034">
    <property type="protein sequence ID" value="KAL3661734.1"/>
    <property type="molecule type" value="Genomic_DNA"/>
</dbReference>
<organism evidence="2 3">
    <name type="scientific">Phytophthora oleae</name>
    <dbReference type="NCBI Taxonomy" id="2107226"/>
    <lineage>
        <taxon>Eukaryota</taxon>
        <taxon>Sar</taxon>
        <taxon>Stramenopiles</taxon>
        <taxon>Oomycota</taxon>
        <taxon>Peronosporomycetes</taxon>
        <taxon>Peronosporales</taxon>
        <taxon>Peronosporaceae</taxon>
        <taxon>Phytophthora</taxon>
    </lineage>
</organism>
<evidence type="ECO:0000256" key="1">
    <source>
        <dbReference type="SAM" id="MobiDB-lite"/>
    </source>
</evidence>
<dbReference type="AlphaFoldDB" id="A0ABD3F898"/>
<proteinExistence type="predicted"/>
<gene>
    <name evidence="2" type="ORF">V7S43_013031</name>
</gene>
<evidence type="ECO:0000313" key="2">
    <source>
        <dbReference type="EMBL" id="KAL3661734.1"/>
    </source>
</evidence>
<sequence length="119" mass="13763">MKFTPVAVATSHPHHCRRRNDRCQPRCHRPKRLSWPRAHRPHKALSPSRRSSSGADDEQEGFDWDSAVGDFSPYRFGFRRPWLGLHVTGPVRLLEPLLRQDLRRLLLLASPLEVSKPAK</sequence>
<name>A0ABD3F898_9STRA</name>
<keyword evidence="3" id="KW-1185">Reference proteome</keyword>